<comment type="similarity">
    <text evidence="1 6">Belongs to the universal ribosomal protein uL2 family.</text>
</comment>
<dbReference type="PANTHER" id="PTHR13691">
    <property type="entry name" value="RIBOSOMAL PROTEIN L2"/>
    <property type="match status" value="1"/>
</dbReference>
<reference evidence="10 13" key="2">
    <citation type="submission" date="2020-08" db="EMBL/GenBank/DDBJ databases">
        <title>Genomic Encyclopedia of Type Strains, Phase IV (KMG-IV): sequencing the most valuable type-strain genomes for metagenomic binning, comparative biology and taxonomic classification.</title>
        <authorList>
            <person name="Goeker M."/>
        </authorList>
    </citation>
    <scope>NUCLEOTIDE SEQUENCE [LARGE SCALE GENOMIC DNA]</scope>
    <source>
        <strain evidence="10 13">DSM 12421</strain>
    </source>
</reference>
<dbReference type="InterPro" id="IPR014726">
    <property type="entry name" value="Ribosomal_uL2_dom3"/>
</dbReference>
<dbReference type="Pfam" id="PF00181">
    <property type="entry name" value="Ribosomal_L2_N"/>
    <property type="match status" value="1"/>
</dbReference>
<keyword evidence="4 6" id="KW-0689">Ribosomal protein</keyword>
<keyword evidence="3 6" id="KW-0694">RNA-binding</keyword>
<dbReference type="SUPFAM" id="SSF50249">
    <property type="entry name" value="Nucleic acid-binding proteins"/>
    <property type="match status" value="1"/>
</dbReference>
<dbReference type="GO" id="GO:0019843">
    <property type="term" value="F:rRNA binding"/>
    <property type="evidence" value="ECO:0007669"/>
    <property type="project" value="UniProtKB-UniRule"/>
</dbReference>
<evidence type="ECO:0000256" key="6">
    <source>
        <dbReference type="HAMAP-Rule" id="MF_01320"/>
    </source>
</evidence>
<dbReference type="PANTHER" id="PTHR13691:SF16">
    <property type="entry name" value="LARGE RIBOSOMAL SUBUNIT PROTEIN UL2"/>
    <property type="match status" value="1"/>
</dbReference>
<dbReference type="InterPro" id="IPR022669">
    <property type="entry name" value="Ribosomal_uL2_C"/>
</dbReference>
<dbReference type="RefSeq" id="WP_010978399.1">
    <property type="nucleotide sequence ID" value="NZ_AP031374.1"/>
</dbReference>
<protein>
    <recommendedName>
        <fullName evidence="6">Large ribosomal subunit protein uL2</fullName>
    </recommendedName>
</protein>
<organism evidence="11 12">
    <name type="scientific">Sulfurisphaera ohwakuensis</name>
    <dbReference type="NCBI Taxonomy" id="69656"/>
    <lineage>
        <taxon>Archaea</taxon>
        <taxon>Thermoproteota</taxon>
        <taxon>Thermoprotei</taxon>
        <taxon>Sulfolobales</taxon>
        <taxon>Sulfolobaceae</taxon>
        <taxon>Sulfurisphaera</taxon>
    </lineage>
</organism>
<dbReference type="NCBIfam" id="NF007180">
    <property type="entry name" value="PRK09612.1"/>
    <property type="match status" value="1"/>
</dbReference>
<feature type="compositionally biased region" description="Basic residues" evidence="7">
    <location>
        <begin position="223"/>
        <end position="238"/>
    </location>
</feature>
<keyword evidence="5 6" id="KW-0687">Ribonucleoprotein</keyword>
<dbReference type="InterPro" id="IPR008991">
    <property type="entry name" value="Translation_prot_SH3-like_sf"/>
</dbReference>
<accession>A0A650CE14</accession>
<dbReference type="SMART" id="SM01382">
    <property type="entry name" value="Ribosomal_L2_C"/>
    <property type="match status" value="1"/>
</dbReference>
<dbReference type="Gene3D" id="4.10.950.10">
    <property type="entry name" value="Ribosomal protein L2, domain 3"/>
    <property type="match status" value="1"/>
</dbReference>
<proteinExistence type="inferred from homology"/>
<dbReference type="GO" id="GO:0003735">
    <property type="term" value="F:structural constituent of ribosome"/>
    <property type="evidence" value="ECO:0007669"/>
    <property type="project" value="InterPro"/>
</dbReference>
<feature type="region of interest" description="Disordered" evidence="7">
    <location>
        <begin position="199"/>
        <end position="238"/>
    </location>
</feature>
<evidence type="ECO:0000256" key="5">
    <source>
        <dbReference type="ARBA" id="ARBA00023274"/>
    </source>
</evidence>
<dbReference type="PIRSF" id="PIRSF002158">
    <property type="entry name" value="Ribosomal_L2"/>
    <property type="match status" value="1"/>
</dbReference>
<evidence type="ECO:0000313" key="12">
    <source>
        <dbReference type="Proteomes" id="UP000427373"/>
    </source>
</evidence>
<dbReference type="Gene3D" id="2.40.50.140">
    <property type="entry name" value="Nucleic acid-binding proteins"/>
    <property type="match status" value="1"/>
</dbReference>
<dbReference type="EMBL" id="CP045484">
    <property type="protein sequence ID" value="QGR16080.1"/>
    <property type="molecule type" value="Genomic_DNA"/>
</dbReference>
<dbReference type="SMART" id="SM01383">
    <property type="entry name" value="Ribosomal_L2"/>
    <property type="match status" value="1"/>
</dbReference>
<dbReference type="SUPFAM" id="SSF50104">
    <property type="entry name" value="Translation proteins SH3-like domain"/>
    <property type="match status" value="1"/>
</dbReference>
<dbReference type="Gene3D" id="2.30.30.30">
    <property type="match status" value="1"/>
</dbReference>
<sequence length="238" mass="25060">MGKKLLQQRAGRGGINFRSPSWRRVGKAKIPNIEGEHIGKVIDIVHNPGTNAPLALIKLDDGTKFYVPSVQGLVVGQKIQIGKNAAISNGNIVEVGNVPEGTIISNIEKTRGDGGKFARSAGTYGVVVGKTGDKVLVKLSSEKIAQVSSNARAIVGVVAGGGVTEKPLLKAGNNYWKYKVKAKKWPHVRGVAMNAVSHPHGGGLHQSVSRPSTVSRNAPPGRKVGHIAARRTGRKEGA</sequence>
<dbReference type="FunFam" id="4.10.950.10:FF:000002">
    <property type="entry name" value="60S ribosomal protein L2"/>
    <property type="match status" value="1"/>
</dbReference>
<evidence type="ECO:0000256" key="7">
    <source>
        <dbReference type="SAM" id="MobiDB-lite"/>
    </source>
</evidence>
<dbReference type="InterPro" id="IPR014722">
    <property type="entry name" value="Rib_uL2_dom2"/>
</dbReference>
<dbReference type="Pfam" id="PF03947">
    <property type="entry name" value="Ribosomal_L2_C"/>
    <property type="match status" value="1"/>
</dbReference>
<feature type="domain" description="Large ribosomal subunit protein uL2 C-terminal" evidence="8">
    <location>
        <begin position="87"/>
        <end position="220"/>
    </location>
</feature>
<evidence type="ECO:0000256" key="1">
    <source>
        <dbReference type="ARBA" id="ARBA00005636"/>
    </source>
</evidence>
<evidence type="ECO:0000256" key="4">
    <source>
        <dbReference type="ARBA" id="ARBA00022980"/>
    </source>
</evidence>
<keyword evidence="12" id="KW-1185">Reference proteome</keyword>
<dbReference type="HAMAP" id="MF_01320_A">
    <property type="entry name" value="Ribosomal_uL2_A"/>
    <property type="match status" value="1"/>
</dbReference>
<evidence type="ECO:0000259" key="9">
    <source>
        <dbReference type="SMART" id="SM01383"/>
    </source>
</evidence>
<dbReference type="InterPro" id="IPR012340">
    <property type="entry name" value="NA-bd_OB-fold"/>
</dbReference>
<gene>
    <name evidence="6" type="primary">rpl2</name>
    <name evidence="11" type="ORF">D1869_01915</name>
    <name evidence="10" type="ORF">HNQ62_000727</name>
</gene>
<dbReference type="InterPro" id="IPR002171">
    <property type="entry name" value="Ribosomal_uL2"/>
</dbReference>
<evidence type="ECO:0000259" key="8">
    <source>
        <dbReference type="SMART" id="SM01382"/>
    </source>
</evidence>
<comment type="function">
    <text evidence="6">One of the primary rRNA binding proteins. Required for association of the 30S and 50S subunits to form the 70S ribosome, for tRNA binding and peptide bond formation. It has been suggested to have peptidyltransferase activity; this is somewhat controversial. Makes several contacts with the 16S rRNA in the 70S ribosome.</text>
</comment>
<dbReference type="AlphaFoldDB" id="A0A650CE14"/>
<reference evidence="11 12" key="1">
    <citation type="submission" date="2019-10" db="EMBL/GenBank/DDBJ databases">
        <title>Genome Sequences from Six Type Strain Members of the Archaeal Family Sulfolobaceae: Acidianus ambivalens, Acidianus infernus, Metallosphaera prunae, Stygiolobus azoricus, Sulfolobus metallicus, and Sulfurisphaera ohwakuensis.</title>
        <authorList>
            <person name="Counts J.A."/>
            <person name="Kelly R.M."/>
        </authorList>
    </citation>
    <scope>NUCLEOTIDE SEQUENCE [LARGE SCALE GENOMIC DNA]</scope>
    <source>
        <strain evidence="11 12">TA-1</strain>
    </source>
</reference>
<evidence type="ECO:0000313" key="11">
    <source>
        <dbReference type="EMBL" id="QGR16080.1"/>
    </source>
</evidence>
<dbReference type="InterPro" id="IPR022666">
    <property type="entry name" value="Ribosomal_uL2_RNA-bd_dom"/>
</dbReference>
<dbReference type="Proteomes" id="UP000582213">
    <property type="component" value="Unassembled WGS sequence"/>
</dbReference>
<dbReference type="GO" id="GO:0022625">
    <property type="term" value="C:cytosolic large ribosomal subunit"/>
    <property type="evidence" value="ECO:0007669"/>
    <property type="project" value="TreeGrafter"/>
</dbReference>
<evidence type="ECO:0000256" key="2">
    <source>
        <dbReference type="ARBA" id="ARBA00022730"/>
    </source>
</evidence>
<dbReference type="OrthoDB" id="5987at2157"/>
<dbReference type="Proteomes" id="UP000427373">
    <property type="component" value="Chromosome"/>
</dbReference>
<dbReference type="GeneID" id="1458363"/>
<comment type="subunit">
    <text evidence="6">Part of the 50S ribosomal subunit. Forms a bridge to the 30S subunit in the 70S ribosome.</text>
</comment>
<dbReference type="GO" id="GO:0002181">
    <property type="term" value="P:cytoplasmic translation"/>
    <property type="evidence" value="ECO:0007669"/>
    <property type="project" value="TreeGrafter"/>
</dbReference>
<dbReference type="SMR" id="A0A650CE14"/>
<name>A0A650CE14_SULOH</name>
<evidence type="ECO:0000256" key="3">
    <source>
        <dbReference type="ARBA" id="ARBA00022884"/>
    </source>
</evidence>
<keyword evidence="2 6" id="KW-0699">rRNA-binding</keyword>
<dbReference type="KEGG" id="soh:D1869_01915"/>
<evidence type="ECO:0000313" key="10">
    <source>
        <dbReference type="EMBL" id="MBB5252994.1"/>
    </source>
</evidence>
<feature type="compositionally biased region" description="Polar residues" evidence="7">
    <location>
        <begin position="206"/>
        <end position="216"/>
    </location>
</feature>
<feature type="domain" description="Large ribosomal subunit protein uL2 RNA-binding" evidence="9">
    <location>
        <begin position="11"/>
        <end position="81"/>
    </location>
</feature>
<evidence type="ECO:0000313" key="13">
    <source>
        <dbReference type="Proteomes" id="UP000582213"/>
    </source>
</evidence>
<dbReference type="InterPro" id="IPR023672">
    <property type="entry name" value="Ribosomal_uL2_arc_euk"/>
</dbReference>
<dbReference type="EMBL" id="JACHFY010000002">
    <property type="protein sequence ID" value="MBB5252994.1"/>
    <property type="molecule type" value="Genomic_DNA"/>
</dbReference>